<dbReference type="EMBL" id="PKMF04000380">
    <property type="protein sequence ID" value="KAK7834920.1"/>
    <property type="molecule type" value="Genomic_DNA"/>
</dbReference>
<dbReference type="Proteomes" id="UP000237347">
    <property type="component" value="Unassembled WGS sequence"/>
</dbReference>
<accession>A0AAW0K6E2</accession>
<sequence length="182" mass="20845">MAARDNPEDPTLCCNGIQQHTFFDHSNHFITTLFSKPETRLSEFNHVKFIAFNALERSRAKRTNSIVLETLDGGDSSELSDVLDEDSDLKSDVESSCCLQEDVVHDSWENEQSINELVCEEGTRKRLQLLARMVGVDDNTEPVVVLAEVVRVLKDLERLNGFQLLKWGSLQLKEYWDLSWNE</sequence>
<proteinExistence type="predicted"/>
<comment type="caution">
    <text evidence="1">The sequence shown here is derived from an EMBL/GenBank/DDBJ whole genome shotgun (WGS) entry which is preliminary data.</text>
</comment>
<protein>
    <submittedName>
        <fullName evidence="1">Uncharacterized protein</fullName>
    </submittedName>
</protein>
<keyword evidence="2" id="KW-1185">Reference proteome</keyword>
<dbReference type="AlphaFoldDB" id="A0AAW0K6E2"/>
<organism evidence="1 2">
    <name type="scientific">Quercus suber</name>
    <name type="common">Cork oak</name>
    <dbReference type="NCBI Taxonomy" id="58331"/>
    <lineage>
        <taxon>Eukaryota</taxon>
        <taxon>Viridiplantae</taxon>
        <taxon>Streptophyta</taxon>
        <taxon>Embryophyta</taxon>
        <taxon>Tracheophyta</taxon>
        <taxon>Spermatophyta</taxon>
        <taxon>Magnoliopsida</taxon>
        <taxon>eudicotyledons</taxon>
        <taxon>Gunneridae</taxon>
        <taxon>Pentapetalae</taxon>
        <taxon>rosids</taxon>
        <taxon>fabids</taxon>
        <taxon>Fagales</taxon>
        <taxon>Fagaceae</taxon>
        <taxon>Quercus</taxon>
    </lineage>
</organism>
<reference evidence="1 2" key="1">
    <citation type="journal article" date="2018" name="Sci. Data">
        <title>The draft genome sequence of cork oak.</title>
        <authorList>
            <person name="Ramos A.M."/>
            <person name="Usie A."/>
            <person name="Barbosa P."/>
            <person name="Barros P.M."/>
            <person name="Capote T."/>
            <person name="Chaves I."/>
            <person name="Simoes F."/>
            <person name="Abreu I."/>
            <person name="Carrasquinho I."/>
            <person name="Faro C."/>
            <person name="Guimaraes J.B."/>
            <person name="Mendonca D."/>
            <person name="Nobrega F."/>
            <person name="Rodrigues L."/>
            <person name="Saibo N.J.M."/>
            <person name="Varela M.C."/>
            <person name="Egas C."/>
            <person name="Matos J."/>
            <person name="Miguel C.M."/>
            <person name="Oliveira M.M."/>
            <person name="Ricardo C.P."/>
            <person name="Goncalves S."/>
        </authorList>
    </citation>
    <scope>NUCLEOTIDE SEQUENCE [LARGE SCALE GENOMIC DNA]</scope>
    <source>
        <strain evidence="2">cv. HL8</strain>
    </source>
</reference>
<name>A0AAW0K6E2_QUESU</name>
<gene>
    <name evidence="1" type="ORF">CFP56_024023</name>
</gene>
<evidence type="ECO:0000313" key="2">
    <source>
        <dbReference type="Proteomes" id="UP000237347"/>
    </source>
</evidence>
<evidence type="ECO:0000313" key="1">
    <source>
        <dbReference type="EMBL" id="KAK7834920.1"/>
    </source>
</evidence>